<accession>A0A2I1K4L2</accession>
<dbReference type="OrthoDB" id="9773233at2"/>
<evidence type="ECO:0000313" key="6">
    <source>
        <dbReference type="EMBL" id="PKY90573.1"/>
    </source>
</evidence>
<dbReference type="PRINTS" id="PR00411">
    <property type="entry name" value="PNDRDTASEI"/>
</dbReference>
<dbReference type="SUPFAM" id="SSF160996">
    <property type="entry name" value="HI0933 insert domain-like"/>
    <property type="match status" value="1"/>
</dbReference>
<dbReference type="Pfam" id="PF22780">
    <property type="entry name" value="HI0933_like_1st"/>
    <property type="match status" value="1"/>
</dbReference>
<name>A0A2I1K4L2_9LACT</name>
<dbReference type="PRINTS" id="PR00368">
    <property type="entry name" value="FADPNR"/>
</dbReference>
<dbReference type="AlphaFoldDB" id="A0A2I1K4L2"/>
<dbReference type="Gene3D" id="3.50.50.60">
    <property type="entry name" value="FAD/NAD(P)-binding domain"/>
    <property type="match status" value="1"/>
</dbReference>
<dbReference type="InterPro" id="IPR036188">
    <property type="entry name" value="FAD/NAD-bd_sf"/>
</dbReference>
<feature type="domain" description="RsdA/BaiN/AoA(So)-like insert" evidence="5">
    <location>
        <begin position="193"/>
        <end position="359"/>
    </location>
</feature>
<gene>
    <name evidence="6" type="ORF">CYJ57_01550</name>
</gene>
<evidence type="ECO:0000256" key="3">
    <source>
        <dbReference type="ARBA" id="ARBA00022827"/>
    </source>
</evidence>
<evidence type="ECO:0000313" key="7">
    <source>
        <dbReference type="Proteomes" id="UP000234384"/>
    </source>
</evidence>
<reference evidence="6 7" key="1">
    <citation type="submission" date="2017-12" db="EMBL/GenBank/DDBJ databases">
        <title>Phylogenetic diversity of female urinary microbiome.</title>
        <authorList>
            <person name="Thomas-White K."/>
            <person name="Wolfe A.J."/>
        </authorList>
    </citation>
    <scope>NUCLEOTIDE SEQUENCE [LARGE SCALE GENOMIC DNA]</scope>
    <source>
        <strain evidence="6 7">UMB0898</strain>
    </source>
</reference>
<dbReference type="SUPFAM" id="SSF51905">
    <property type="entry name" value="FAD/NAD(P)-binding domain"/>
    <property type="match status" value="1"/>
</dbReference>
<sequence length="423" mass="46404">MSYDVIVVGAGSSGLMATIQAARQGARTLLIEKNKQAGRKLLLTGGGRCNVTNRATPEKLIQHIPGNGNFLYSALSQFDPSDIIQFFEACGVELKEEDHGRMFPVTDRSRTILDTLLQQLHDLDVEIRYDAPVQRLLIDSNHHIQGVQLKSGKKVDSAAVILATGGKTYAATGSTGDAYGWLKQAGHTITRLYPTEVPLLSDDAWIKDRSLTGTPLRDVNVTVWNGQIGENTIVTHRMDMIFTHFGYSGPAILRCSGHVNQYLHQHPNQTCQLSIDLTPDLTSQELESMAEAQRDKQVISILKQWMPEKLGRVISEQINIAPDLPYKQLTHSQVTSLWQIIKQFPITAYGSQPLNKAFVTGGGVATDEIQPRSMESKLVSGLYFCGELIDINGYTGGYNITAAFVTGSVAGQHAAWQAMSVPK</sequence>
<organism evidence="6 7">
    <name type="scientific">Falseniella ignava</name>
    <dbReference type="NCBI Taxonomy" id="137730"/>
    <lineage>
        <taxon>Bacteria</taxon>
        <taxon>Bacillati</taxon>
        <taxon>Bacillota</taxon>
        <taxon>Bacilli</taxon>
        <taxon>Lactobacillales</taxon>
        <taxon>Aerococcaceae</taxon>
        <taxon>Falseniella</taxon>
    </lineage>
</organism>
<dbReference type="RefSeq" id="WP_101953797.1">
    <property type="nucleotide sequence ID" value="NZ_PKHE01000002.1"/>
</dbReference>
<dbReference type="EMBL" id="PKHE01000002">
    <property type="protein sequence ID" value="PKY90573.1"/>
    <property type="molecule type" value="Genomic_DNA"/>
</dbReference>
<comment type="caution">
    <text evidence="6">The sequence shown here is derived from an EMBL/GenBank/DDBJ whole genome shotgun (WGS) entry which is preliminary data.</text>
</comment>
<dbReference type="Gene3D" id="2.40.30.10">
    <property type="entry name" value="Translation factors"/>
    <property type="match status" value="1"/>
</dbReference>
<dbReference type="NCBIfam" id="TIGR00275">
    <property type="entry name" value="aminoacetone oxidase family FAD-binding enzyme"/>
    <property type="match status" value="1"/>
</dbReference>
<dbReference type="Proteomes" id="UP000234384">
    <property type="component" value="Unassembled WGS sequence"/>
</dbReference>
<dbReference type="InterPro" id="IPR055178">
    <property type="entry name" value="RsdA/BaiN/AoA(So)-like_dom"/>
</dbReference>
<dbReference type="PANTHER" id="PTHR42887">
    <property type="entry name" value="OS12G0638800 PROTEIN"/>
    <property type="match status" value="1"/>
</dbReference>
<keyword evidence="2" id="KW-0285">Flavoprotein</keyword>
<dbReference type="Pfam" id="PF03486">
    <property type="entry name" value="HI0933_like"/>
    <property type="match status" value="1"/>
</dbReference>
<evidence type="ECO:0000259" key="4">
    <source>
        <dbReference type="Pfam" id="PF03486"/>
    </source>
</evidence>
<dbReference type="Gene3D" id="1.10.8.260">
    <property type="entry name" value="HI0933 insert domain-like"/>
    <property type="match status" value="1"/>
</dbReference>
<dbReference type="InterPro" id="IPR023166">
    <property type="entry name" value="BaiN-like_dom_sf"/>
</dbReference>
<protein>
    <submittedName>
        <fullName evidence="6">Aminoacetone oxidase family FAD-binding enzyme</fullName>
    </submittedName>
</protein>
<comment type="cofactor">
    <cofactor evidence="1">
        <name>FAD</name>
        <dbReference type="ChEBI" id="CHEBI:57692"/>
    </cofactor>
</comment>
<feature type="domain" description="RsdA/BaiN/AoA(So)-like Rossmann fold-like" evidence="4">
    <location>
        <begin position="4"/>
        <end position="412"/>
    </location>
</feature>
<proteinExistence type="predicted"/>
<evidence type="ECO:0000256" key="1">
    <source>
        <dbReference type="ARBA" id="ARBA00001974"/>
    </source>
</evidence>
<dbReference type="InterPro" id="IPR004792">
    <property type="entry name" value="BaiN-like"/>
</dbReference>
<dbReference type="InterPro" id="IPR057661">
    <property type="entry name" value="RsdA/BaiN/AoA(So)_Rossmann"/>
</dbReference>
<evidence type="ECO:0000259" key="5">
    <source>
        <dbReference type="Pfam" id="PF22780"/>
    </source>
</evidence>
<evidence type="ECO:0000256" key="2">
    <source>
        <dbReference type="ARBA" id="ARBA00022630"/>
    </source>
</evidence>
<dbReference type="PANTHER" id="PTHR42887:SF2">
    <property type="entry name" value="OS12G0638800 PROTEIN"/>
    <property type="match status" value="1"/>
</dbReference>
<keyword evidence="3" id="KW-0274">FAD</keyword>